<feature type="region of interest" description="Disordered" evidence="7">
    <location>
        <begin position="82"/>
        <end position="101"/>
    </location>
</feature>
<evidence type="ECO:0000256" key="6">
    <source>
        <dbReference type="RuleBase" id="RU367028"/>
    </source>
</evidence>
<accession>A0AAV8SI12</accession>
<dbReference type="InterPro" id="IPR038933">
    <property type="entry name" value="Ovate"/>
</dbReference>
<comment type="function">
    <text evidence="6">Transcriptional repressor that regulates multiple aspects of plant growth and development.</text>
</comment>
<proteinExistence type="predicted"/>
<comment type="caution">
    <text evidence="9">The sequence shown here is derived from an EMBL/GenBank/DDBJ whole genome shotgun (WGS) entry which is preliminary data.</text>
</comment>
<evidence type="ECO:0000256" key="1">
    <source>
        <dbReference type="ARBA" id="ARBA00004123"/>
    </source>
</evidence>
<keyword evidence="10" id="KW-1185">Reference proteome</keyword>
<comment type="subcellular location">
    <subcellularLocation>
        <location evidence="1 6">Nucleus</location>
    </subcellularLocation>
</comment>
<dbReference type="PANTHER" id="PTHR33057:SF82">
    <property type="entry name" value="TRANSCRIPTION REPRESSOR OFP5"/>
    <property type="match status" value="1"/>
</dbReference>
<dbReference type="PROSITE" id="PS51754">
    <property type="entry name" value="OVATE"/>
    <property type="match status" value="1"/>
</dbReference>
<protein>
    <recommendedName>
        <fullName evidence="6">Transcription repressor</fullName>
    </recommendedName>
    <alternativeName>
        <fullName evidence="6">Ovate family protein</fullName>
    </alternativeName>
</protein>
<evidence type="ECO:0000313" key="9">
    <source>
        <dbReference type="EMBL" id="KAJ8751590.1"/>
    </source>
</evidence>
<dbReference type="GO" id="GO:0005634">
    <property type="term" value="C:nucleus"/>
    <property type="evidence" value="ECO:0007669"/>
    <property type="project" value="UniProtKB-SubCell"/>
</dbReference>
<keyword evidence="4 6" id="KW-0804">Transcription</keyword>
<keyword evidence="5 6" id="KW-0539">Nucleus</keyword>
<keyword evidence="2 6" id="KW-0678">Repressor</keyword>
<organism evidence="9 10">
    <name type="scientific">Erythroxylum novogranatense</name>
    <dbReference type="NCBI Taxonomy" id="1862640"/>
    <lineage>
        <taxon>Eukaryota</taxon>
        <taxon>Viridiplantae</taxon>
        <taxon>Streptophyta</taxon>
        <taxon>Embryophyta</taxon>
        <taxon>Tracheophyta</taxon>
        <taxon>Spermatophyta</taxon>
        <taxon>Magnoliopsida</taxon>
        <taxon>eudicotyledons</taxon>
        <taxon>Gunneridae</taxon>
        <taxon>Pentapetalae</taxon>
        <taxon>rosids</taxon>
        <taxon>fabids</taxon>
        <taxon>Malpighiales</taxon>
        <taxon>Erythroxylaceae</taxon>
        <taxon>Erythroxylum</taxon>
    </lineage>
</organism>
<dbReference type="EMBL" id="JAIWQS010000011">
    <property type="protein sequence ID" value="KAJ8751590.1"/>
    <property type="molecule type" value="Genomic_DNA"/>
</dbReference>
<dbReference type="GO" id="GO:0003677">
    <property type="term" value="F:DNA binding"/>
    <property type="evidence" value="ECO:0007669"/>
    <property type="project" value="InterPro"/>
</dbReference>
<dbReference type="NCBIfam" id="TIGR01568">
    <property type="entry name" value="A_thal_3678"/>
    <property type="match status" value="1"/>
</dbReference>
<evidence type="ECO:0000256" key="7">
    <source>
        <dbReference type="SAM" id="MobiDB-lite"/>
    </source>
</evidence>
<evidence type="ECO:0000256" key="2">
    <source>
        <dbReference type="ARBA" id="ARBA00022491"/>
    </source>
</evidence>
<evidence type="ECO:0000256" key="5">
    <source>
        <dbReference type="ARBA" id="ARBA00023242"/>
    </source>
</evidence>
<reference evidence="9 10" key="1">
    <citation type="submission" date="2021-09" db="EMBL/GenBank/DDBJ databases">
        <title>Genomic insights and catalytic innovation underlie evolution of tropane alkaloids biosynthesis.</title>
        <authorList>
            <person name="Wang Y.-J."/>
            <person name="Tian T."/>
            <person name="Huang J.-P."/>
            <person name="Huang S.-X."/>
        </authorList>
    </citation>
    <scope>NUCLEOTIDE SEQUENCE [LARGE SCALE GENOMIC DNA]</scope>
    <source>
        <strain evidence="9">KIB-2018</strain>
        <tissue evidence="9">Leaf</tissue>
    </source>
</reference>
<sequence>MGNYSFRLSDMIPNAWFYKLKDMSKSRKQYTSRRWKKKVPSSSATSRKSNVSWRRYSYYSKTAPNKVDKRYNFPVNLKVSDTHLPEQPRASSNRRSERKTIYRPSPKLVSSSFTSSSYSSHAANNSVWTGSVPDDSVGYWSSSSFGGSPELNFNESLLSESEEDDNFVVTGLFDRQVALWSTYRNCKFSSSKTDVIIDMNDECRETKVKSIDGHDTMISEPELHRCATRPAKFEDKEIDATNTRKRSSKAKKVSLCQGCQGGKRQDAYREKYQSISNRKIQASAQKSVSSSRNKTLSKSFALVKSSADPQRDFRDSMVEMIVENNIRESKDLEDLLTCYLSLNSNENHDLIVKVFEEVWVNMTDQLWKS</sequence>
<dbReference type="Pfam" id="PF04844">
    <property type="entry name" value="Ovate"/>
    <property type="match status" value="1"/>
</dbReference>
<evidence type="ECO:0000256" key="4">
    <source>
        <dbReference type="ARBA" id="ARBA00023163"/>
    </source>
</evidence>
<name>A0AAV8SI12_9ROSI</name>
<dbReference type="Pfam" id="PF13724">
    <property type="entry name" value="DNA_binding_2"/>
    <property type="match status" value="1"/>
</dbReference>
<dbReference type="InterPro" id="IPR025830">
    <property type="entry name" value="DNA_bnd_dom_ovate"/>
</dbReference>
<evidence type="ECO:0000256" key="3">
    <source>
        <dbReference type="ARBA" id="ARBA00023015"/>
    </source>
</evidence>
<keyword evidence="3 6" id="KW-0805">Transcription regulation</keyword>
<dbReference type="GO" id="GO:0045892">
    <property type="term" value="P:negative regulation of DNA-templated transcription"/>
    <property type="evidence" value="ECO:0007669"/>
    <property type="project" value="UniProtKB-UniRule"/>
</dbReference>
<gene>
    <name evidence="9" type="ORF">K2173_016839</name>
</gene>
<dbReference type="InterPro" id="IPR006458">
    <property type="entry name" value="Ovate_C"/>
</dbReference>
<dbReference type="AlphaFoldDB" id="A0AAV8SI12"/>
<evidence type="ECO:0000259" key="8">
    <source>
        <dbReference type="PROSITE" id="PS51754"/>
    </source>
</evidence>
<evidence type="ECO:0000313" key="10">
    <source>
        <dbReference type="Proteomes" id="UP001159364"/>
    </source>
</evidence>
<dbReference type="PANTHER" id="PTHR33057">
    <property type="entry name" value="TRANSCRIPTION REPRESSOR OFP7-RELATED"/>
    <property type="match status" value="1"/>
</dbReference>
<dbReference type="Proteomes" id="UP001159364">
    <property type="component" value="Linkage Group LG11"/>
</dbReference>
<feature type="domain" description="OVATE" evidence="8">
    <location>
        <begin position="302"/>
        <end position="361"/>
    </location>
</feature>